<keyword evidence="8" id="KW-0804">Transcription</keyword>
<dbReference type="GO" id="GO:0008270">
    <property type="term" value="F:zinc ion binding"/>
    <property type="evidence" value="ECO:0007669"/>
    <property type="project" value="UniProtKB-KW"/>
</dbReference>
<dbReference type="Gene3D" id="1.20.5.650">
    <property type="entry name" value="Single helix bin"/>
    <property type="match status" value="1"/>
</dbReference>
<dbReference type="GO" id="GO:0097550">
    <property type="term" value="C:transcription preinitiation complex"/>
    <property type="evidence" value="ECO:0007669"/>
    <property type="project" value="TreeGrafter"/>
</dbReference>
<dbReference type="InterPro" id="IPR000812">
    <property type="entry name" value="TFIIB"/>
</dbReference>
<dbReference type="GO" id="GO:0017025">
    <property type="term" value="F:TBP-class protein binding"/>
    <property type="evidence" value="ECO:0007669"/>
    <property type="project" value="InterPro"/>
</dbReference>
<evidence type="ECO:0000256" key="3">
    <source>
        <dbReference type="ARBA" id="ARBA00022723"/>
    </source>
</evidence>
<dbReference type="EMBL" id="CP151502">
    <property type="protein sequence ID" value="WZN59919.1"/>
    <property type="molecule type" value="Genomic_DNA"/>
</dbReference>
<dbReference type="InterPro" id="IPR013763">
    <property type="entry name" value="Cyclin-like_dom"/>
</dbReference>
<feature type="region of interest" description="Disordered" evidence="10">
    <location>
        <begin position="488"/>
        <end position="521"/>
    </location>
</feature>
<comment type="subcellular location">
    <subcellularLocation>
        <location evidence="1">Nucleus</location>
    </subcellularLocation>
</comment>
<dbReference type="SMART" id="SM00385">
    <property type="entry name" value="CYCLIN"/>
    <property type="match status" value="2"/>
</dbReference>
<evidence type="ECO:0000256" key="8">
    <source>
        <dbReference type="ARBA" id="ARBA00023163"/>
    </source>
</evidence>
<name>A0AAX4P1T9_9CHLO</name>
<keyword evidence="4" id="KW-0863">Zinc-finger</keyword>
<evidence type="ECO:0000256" key="2">
    <source>
        <dbReference type="ARBA" id="ARBA00010857"/>
    </source>
</evidence>
<keyword evidence="7" id="KW-0010">Activator</keyword>
<evidence type="ECO:0000313" key="12">
    <source>
        <dbReference type="EMBL" id="WZN59919.1"/>
    </source>
</evidence>
<evidence type="ECO:0000256" key="1">
    <source>
        <dbReference type="ARBA" id="ARBA00004123"/>
    </source>
</evidence>
<accession>A0AAX4P1T9</accession>
<keyword evidence="6" id="KW-0805">Transcription regulation</keyword>
<dbReference type="Proteomes" id="UP001472866">
    <property type="component" value="Chromosome 02"/>
</dbReference>
<reference evidence="12 13" key="1">
    <citation type="submission" date="2024-03" db="EMBL/GenBank/DDBJ databases">
        <title>Complete genome sequence of the green alga Chloropicon roscoffensis RCC1871.</title>
        <authorList>
            <person name="Lemieux C."/>
            <person name="Pombert J.-F."/>
            <person name="Otis C."/>
            <person name="Turmel M."/>
        </authorList>
    </citation>
    <scope>NUCLEOTIDE SEQUENCE [LARGE SCALE GENOMIC DNA]</scope>
    <source>
        <strain evidence="12 13">RCC1871</strain>
    </source>
</reference>
<keyword evidence="5" id="KW-0862">Zinc</keyword>
<dbReference type="InterPro" id="IPR036915">
    <property type="entry name" value="Cyclin-like_sf"/>
</dbReference>
<dbReference type="Gene3D" id="1.10.472.10">
    <property type="entry name" value="Cyclin-like"/>
    <property type="match status" value="1"/>
</dbReference>
<feature type="compositionally biased region" description="Basic residues" evidence="10">
    <location>
        <begin position="512"/>
        <end position="521"/>
    </location>
</feature>
<dbReference type="InterPro" id="IPR013150">
    <property type="entry name" value="TFIIB_cyclin"/>
</dbReference>
<dbReference type="Gene3D" id="1.10.472.170">
    <property type="match status" value="1"/>
</dbReference>
<dbReference type="PRINTS" id="PR00685">
    <property type="entry name" value="TIFACTORIIB"/>
</dbReference>
<dbReference type="CDD" id="cd20554">
    <property type="entry name" value="CYCLIN_TFIIIB90_rpt2"/>
    <property type="match status" value="1"/>
</dbReference>
<evidence type="ECO:0000256" key="6">
    <source>
        <dbReference type="ARBA" id="ARBA00023015"/>
    </source>
</evidence>
<proteinExistence type="inferred from homology"/>
<protein>
    <submittedName>
        <fullName evidence="12">Subunit Brf1 of transcription factor IIIB</fullName>
    </submittedName>
</protein>
<dbReference type="GO" id="GO:0001006">
    <property type="term" value="F:RNA polymerase III type 3 promoter sequence-specific DNA binding"/>
    <property type="evidence" value="ECO:0007669"/>
    <property type="project" value="TreeGrafter"/>
</dbReference>
<evidence type="ECO:0000256" key="9">
    <source>
        <dbReference type="ARBA" id="ARBA00023242"/>
    </source>
</evidence>
<dbReference type="PANTHER" id="PTHR11618">
    <property type="entry name" value="TRANSCRIPTION INITIATION FACTOR IIB-RELATED"/>
    <property type="match status" value="1"/>
</dbReference>
<dbReference type="Pfam" id="PF07741">
    <property type="entry name" value="BRF1"/>
    <property type="match status" value="1"/>
</dbReference>
<evidence type="ECO:0000259" key="11">
    <source>
        <dbReference type="SMART" id="SM00385"/>
    </source>
</evidence>
<evidence type="ECO:0000313" key="13">
    <source>
        <dbReference type="Proteomes" id="UP001472866"/>
    </source>
</evidence>
<dbReference type="FunFam" id="1.10.472.10:FF:000066">
    <property type="entry name" value="Transcription factor IIIB subunit"/>
    <property type="match status" value="1"/>
</dbReference>
<dbReference type="GO" id="GO:0000995">
    <property type="term" value="F:RNA polymerase III general transcription initiation factor activity"/>
    <property type="evidence" value="ECO:0007669"/>
    <property type="project" value="TreeGrafter"/>
</dbReference>
<dbReference type="SUPFAM" id="SSF47954">
    <property type="entry name" value="Cyclin-like"/>
    <property type="match status" value="2"/>
</dbReference>
<organism evidence="12 13">
    <name type="scientific">Chloropicon roscoffensis</name>
    <dbReference type="NCBI Taxonomy" id="1461544"/>
    <lineage>
        <taxon>Eukaryota</taxon>
        <taxon>Viridiplantae</taxon>
        <taxon>Chlorophyta</taxon>
        <taxon>Chloropicophyceae</taxon>
        <taxon>Chloropicales</taxon>
        <taxon>Chloropicaceae</taxon>
        <taxon>Chloropicon</taxon>
    </lineage>
</organism>
<keyword evidence="9" id="KW-0539">Nucleus</keyword>
<feature type="domain" description="Cyclin-like" evidence="11">
    <location>
        <begin position="90"/>
        <end position="173"/>
    </location>
</feature>
<sequence>MFCKHCDKDVVVDEAGGNTCCTVCGGVIDDAVFSNDPTFLKTATGASQVVGNVVPESGLAPTLSRGPRGQVTLSFQSQDSHEKTLNRGRSEINELADRLSIRPREDIAASAHRLYKLAVQRNFTRGRRTQQVAAACLYTICRQEQKPYMLIDFSDCIQANVYLLGAVFLQLLQLLRLEAHPIISRPIDPSLYIHRFADRMNFGKSMHTVANTALRLVASMKRDWMQTGRRPAGICGAALFIASHMHGFRRKKRDIVGVVHVCEATIKKRLGEFECTPSAQLTTSEFEQWGIQYEKEQALQTSQSTGLTLAGGPSNDLDDIVKLCGGFSGGQDPPSFSKGIENLKLKAERKLQLEYRKEAAEIASELDTKENPPAVRVVIKENIHTCPDLSEIDDAEIDQYLHTSDEIRVKEKLWNQMNAEYLNSQPQLQQGGSGKDGKGKSRKRRNRNSTEEKYSADTASEATHKMLASKRLSSKINYTALQELFDETPEDAQKKKKSAETAAPSVKSSREKGKKKTRRKAILAEEADDADDARFLASSGLGFGMPLKDTLTKKRVRFS</sequence>
<dbReference type="GO" id="GO:0005634">
    <property type="term" value="C:nucleus"/>
    <property type="evidence" value="ECO:0007669"/>
    <property type="project" value="UniProtKB-SubCell"/>
</dbReference>
<dbReference type="GO" id="GO:0000126">
    <property type="term" value="C:transcription factor TFIIIB complex"/>
    <property type="evidence" value="ECO:0007669"/>
    <property type="project" value="TreeGrafter"/>
</dbReference>
<dbReference type="InterPro" id="IPR011665">
    <property type="entry name" value="BRF1_TBP-bd_dom"/>
</dbReference>
<feature type="region of interest" description="Disordered" evidence="10">
    <location>
        <begin position="421"/>
        <end position="462"/>
    </location>
</feature>
<dbReference type="FunFam" id="1.10.472.10:FF:000007">
    <property type="entry name" value="Transcription factor IIIB 90 kDa subunit"/>
    <property type="match status" value="1"/>
</dbReference>
<dbReference type="PANTHER" id="PTHR11618:SF4">
    <property type="entry name" value="TRANSCRIPTION FACTOR IIIB 90 KDA SUBUNIT"/>
    <property type="match status" value="1"/>
</dbReference>
<dbReference type="CDD" id="cd20553">
    <property type="entry name" value="CYCLIN_TFIIIB90_rpt1"/>
    <property type="match status" value="1"/>
</dbReference>
<feature type="compositionally biased region" description="Polar residues" evidence="10">
    <location>
        <begin position="421"/>
        <end position="430"/>
    </location>
</feature>
<keyword evidence="3" id="KW-0479">Metal-binding</keyword>
<feature type="domain" description="Cyclin-like" evidence="11">
    <location>
        <begin position="191"/>
        <end position="275"/>
    </location>
</feature>
<gene>
    <name evidence="12" type="ORF">HKI87_02g14470</name>
</gene>
<evidence type="ECO:0000256" key="7">
    <source>
        <dbReference type="ARBA" id="ARBA00023159"/>
    </source>
</evidence>
<comment type="similarity">
    <text evidence="2">Belongs to the TFIIB family.</text>
</comment>
<evidence type="ECO:0000256" key="5">
    <source>
        <dbReference type="ARBA" id="ARBA00022833"/>
    </source>
</evidence>
<evidence type="ECO:0000256" key="10">
    <source>
        <dbReference type="SAM" id="MobiDB-lite"/>
    </source>
</evidence>
<dbReference type="Pfam" id="PF00382">
    <property type="entry name" value="TFIIB"/>
    <property type="match status" value="2"/>
</dbReference>
<dbReference type="GO" id="GO:0070897">
    <property type="term" value="P:transcription preinitiation complex assembly"/>
    <property type="evidence" value="ECO:0007669"/>
    <property type="project" value="InterPro"/>
</dbReference>
<keyword evidence="13" id="KW-1185">Reference proteome</keyword>
<dbReference type="AlphaFoldDB" id="A0AAX4P1T9"/>
<evidence type="ECO:0000256" key="4">
    <source>
        <dbReference type="ARBA" id="ARBA00022771"/>
    </source>
</evidence>